<proteinExistence type="predicted"/>
<dbReference type="Pfam" id="PF22526">
    <property type="entry name" value="DUF7000"/>
    <property type="match status" value="1"/>
</dbReference>
<comment type="caution">
    <text evidence="2">The sequence shown here is derived from an EMBL/GenBank/DDBJ whole genome shotgun (WGS) entry which is preliminary data.</text>
</comment>
<dbReference type="EMBL" id="BNCK01000011">
    <property type="protein sequence ID" value="GHG05028.1"/>
    <property type="molecule type" value="Genomic_DNA"/>
</dbReference>
<feature type="domain" description="DUF7000" evidence="1">
    <location>
        <begin position="6"/>
        <end position="157"/>
    </location>
</feature>
<protein>
    <recommendedName>
        <fullName evidence="1">DUF7000 domain-containing protein</fullName>
    </recommendedName>
</protein>
<evidence type="ECO:0000313" key="3">
    <source>
        <dbReference type="Proteomes" id="UP000623842"/>
    </source>
</evidence>
<keyword evidence="3" id="KW-1185">Reference proteome</keyword>
<gene>
    <name evidence="2" type="ORF">GCM10017161_38120</name>
</gene>
<dbReference type="RefSeq" id="WP_189773993.1">
    <property type="nucleotide sequence ID" value="NZ_BNCK01000011.1"/>
</dbReference>
<dbReference type="AlphaFoldDB" id="A0A919EMX5"/>
<evidence type="ECO:0000313" key="2">
    <source>
        <dbReference type="EMBL" id="GHG05028.1"/>
    </source>
</evidence>
<sequence length="162" mass="19112">MSGSSLNKLIPAYKEVLADGHFQQTYQRLVGIVQKLRTEFNNQYKNEYSVANILHGYVDYTYFYLQNDFLKHRKLKLAIVLNHQQVQFELWLLGQTKPIQINYWQKLQGHKWISEVMPEYSVIEIPLLEQPDFDQEEKLSASIHQNFTALSSQIFDTLKSLD</sequence>
<organism evidence="2 3">
    <name type="scientific">Thalassotalea marina</name>
    <dbReference type="NCBI Taxonomy" id="1673741"/>
    <lineage>
        <taxon>Bacteria</taxon>
        <taxon>Pseudomonadati</taxon>
        <taxon>Pseudomonadota</taxon>
        <taxon>Gammaproteobacteria</taxon>
        <taxon>Alteromonadales</taxon>
        <taxon>Colwelliaceae</taxon>
        <taxon>Thalassotalea</taxon>
    </lineage>
</organism>
<dbReference type="InterPro" id="IPR054269">
    <property type="entry name" value="DUF7000"/>
</dbReference>
<reference evidence="2" key="2">
    <citation type="submission" date="2020-09" db="EMBL/GenBank/DDBJ databases">
        <authorList>
            <person name="Sun Q."/>
            <person name="Kim S."/>
        </authorList>
    </citation>
    <scope>NUCLEOTIDE SEQUENCE</scope>
    <source>
        <strain evidence="2">KCTC 42731</strain>
    </source>
</reference>
<name>A0A919EMX5_9GAMM</name>
<reference evidence="2" key="1">
    <citation type="journal article" date="2014" name="Int. J. Syst. Evol. Microbiol.">
        <title>Complete genome sequence of Corynebacterium casei LMG S-19264T (=DSM 44701T), isolated from a smear-ripened cheese.</title>
        <authorList>
            <consortium name="US DOE Joint Genome Institute (JGI-PGF)"/>
            <person name="Walter F."/>
            <person name="Albersmeier A."/>
            <person name="Kalinowski J."/>
            <person name="Ruckert C."/>
        </authorList>
    </citation>
    <scope>NUCLEOTIDE SEQUENCE</scope>
    <source>
        <strain evidence="2">KCTC 42731</strain>
    </source>
</reference>
<evidence type="ECO:0000259" key="1">
    <source>
        <dbReference type="Pfam" id="PF22526"/>
    </source>
</evidence>
<accession>A0A919EMX5</accession>
<dbReference type="Proteomes" id="UP000623842">
    <property type="component" value="Unassembled WGS sequence"/>
</dbReference>